<evidence type="ECO:0000313" key="2">
    <source>
        <dbReference type="Proteomes" id="UP000178235"/>
    </source>
</evidence>
<dbReference type="AlphaFoldDB" id="A0A1F6VG52"/>
<sequence>MVVHKMWIQSLRKKKKFLYIYDVVNYELLHDAKIYSSAGLTLETTKNPSFAIYFFYHYNVKLHLIIIQKYF</sequence>
<name>A0A1F6VG52_9BACT</name>
<accession>A0A1F6VG52</accession>
<comment type="caution">
    <text evidence="1">The sequence shown here is derived from an EMBL/GenBank/DDBJ whole genome shotgun (WGS) entry which is preliminary data.</text>
</comment>
<proteinExistence type="predicted"/>
<evidence type="ECO:0000313" key="1">
    <source>
        <dbReference type="EMBL" id="OGI68555.1"/>
    </source>
</evidence>
<gene>
    <name evidence="1" type="ORF">A2738_01600</name>
</gene>
<protein>
    <submittedName>
        <fullName evidence="1">Uncharacterized protein</fullName>
    </submittedName>
</protein>
<dbReference type="EMBL" id="MFTS01000003">
    <property type="protein sequence ID" value="OGI68555.1"/>
    <property type="molecule type" value="Genomic_DNA"/>
</dbReference>
<reference evidence="1 2" key="1">
    <citation type="journal article" date="2016" name="Nat. Commun.">
        <title>Thousands of microbial genomes shed light on interconnected biogeochemical processes in an aquifer system.</title>
        <authorList>
            <person name="Anantharaman K."/>
            <person name="Brown C.T."/>
            <person name="Hug L.A."/>
            <person name="Sharon I."/>
            <person name="Castelle C.J."/>
            <person name="Probst A.J."/>
            <person name="Thomas B.C."/>
            <person name="Singh A."/>
            <person name="Wilkins M.J."/>
            <person name="Karaoz U."/>
            <person name="Brodie E.L."/>
            <person name="Williams K.H."/>
            <person name="Hubbard S.S."/>
            <person name="Banfield J.F."/>
        </authorList>
    </citation>
    <scope>NUCLEOTIDE SEQUENCE [LARGE SCALE GENOMIC DNA]</scope>
</reference>
<dbReference type="Proteomes" id="UP000178235">
    <property type="component" value="Unassembled WGS sequence"/>
</dbReference>
<organism evidence="1 2">
    <name type="scientific">Candidatus Nomurabacteria bacterium RIFCSPHIGHO2_01_FULL_42_15</name>
    <dbReference type="NCBI Taxonomy" id="1801742"/>
    <lineage>
        <taxon>Bacteria</taxon>
        <taxon>Candidatus Nomuraibacteriota</taxon>
    </lineage>
</organism>